<dbReference type="EMBL" id="KZ992695">
    <property type="protein sequence ID" value="RKP07612.1"/>
    <property type="molecule type" value="Genomic_DNA"/>
</dbReference>
<organism evidence="2 3">
    <name type="scientific">Thamnocephalis sphaerospora</name>
    <dbReference type="NCBI Taxonomy" id="78915"/>
    <lineage>
        <taxon>Eukaryota</taxon>
        <taxon>Fungi</taxon>
        <taxon>Fungi incertae sedis</taxon>
        <taxon>Zoopagomycota</taxon>
        <taxon>Zoopagomycotina</taxon>
        <taxon>Zoopagomycetes</taxon>
        <taxon>Zoopagales</taxon>
        <taxon>Sigmoideomycetaceae</taxon>
        <taxon>Thamnocephalis</taxon>
    </lineage>
</organism>
<dbReference type="PANTHER" id="PTHR22504">
    <property type="entry name" value="REPRESSOR OF RNA POLYMERASE III TRANSCRIPTION MAF1"/>
    <property type="match status" value="1"/>
</dbReference>
<evidence type="ECO:0000256" key="1">
    <source>
        <dbReference type="PIRNR" id="PIRNR037240"/>
    </source>
</evidence>
<dbReference type="InterPro" id="IPR038564">
    <property type="entry name" value="Maf1_sf"/>
</dbReference>
<dbReference type="AlphaFoldDB" id="A0A4P9XP36"/>
<comment type="subcellular location">
    <subcellularLocation>
        <location evidence="1">Nucleus</location>
    </subcellularLocation>
</comment>
<proteinExistence type="inferred from homology"/>
<keyword evidence="1" id="KW-0805">Transcription regulation</keyword>
<dbReference type="OrthoDB" id="277029at2759"/>
<dbReference type="InterPro" id="IPR015257">
    <property type="entry name" value="Maf1"/>
</dbReference>
<keyword evidence="1" id="KW-0804">Transcription</keyword>
<dbReference type="Proteomes" id="UP000271241">
    <property type="component" value="Unassembled WGS sequence"/>
</dbReference>
<dbReference type="Pfam" id="PF09174">
    <property type="entry name" value="Maf1"/>
    <property type="match status" value="1"/>
</dbReference>
<dbReference type="PANTHER" id="PTHR22504:SF0">
    <property type="entry name" value="REPRESSOR OF RNA POLYMERASE III TRANSCRIPTION MAF1 HOMOLOG"/>
    <property type="match status" value="1"/>
</dbReference>
<dbReference type="Gene3D" id="3.40.1000.50">
    <property type="entry name" value="Repressor of RNA polymerase III transcription Maf1"/>
    <property type="match status" value="2"/>
</dbReference>
<reference evidence="3" key="1">
    <citation type="journal article" date="2018" name="Nat. Microbiol.">
        <title>Leveraging single-cell genomics to expand the fungal tree of life.</title>
        <authorList>
            <person name="Ahrendt S.R."/>
            <person name="Quandt C.A."/>
            <person name="Ciobanu D."/>
            <person name="Clum A."/>
            <person name="Salamov A."/>
            <person name="Andreopoulos B."/>
            <person name="Cheng J.F."/>
            <person name="Woyke T."/>
            <person name="Pelin A."/>
            <person name="Henrissat B."/>
            <person name="Reynolds N.K."/>
            <person name="Benny G.L."/>
            <person name="Smith M.E."/>
            <person name="James T.Y."/>
            <person name="Grigoriev I.V."/>
        </authorList>
    </citation>
    <scope>NUCLEOTIDE SEQUENCE [LARGE SCALE GENOMIC DNA]</scope>
    <source>
        <strain evidence="3">RSA 1356</strain>
    </source>
</reference>
<comment type="function">
    <text evidence="1">Mediator of diverse signals that repress RNA polymerase III transcription. Inhibits the de novo assembly of TFIIIB onto DNA.</text>
</comment>
<dbReference type="GO" id="GO:0005634">
    <property type="term" value="C:nucleus"/>
    <property type="evidence" value="ECO:0007669"/>
    <property type="project" value="UniProtKB-SubCell"/>
</dbReference>
<dbReference type="STRING" id="78915.A0A4P9XP36"/>
<sequence>MKFLQVPEIEVISNALNFDTTDCRVFGRLEAYSCKHAGNDRKLLKFIEHKYDANALDAHSLSPGPEPHLPGVDAWSLSPVSRDLIVSPFGPLSQPSSRRTLFYLIATLNASFPDYDFRQVDVTQFNKVTNFHTVTSAINTTLMNVGRGHLLRDYQFWDVLDGVIELDDCDIYGYTPDLESDPYECSLWSYNYFFFNRKQKRILYLSLHSVR</sequence>
<accession>A0A4P9XP36</accession>
<keyword evidence="1" id="KW-0539">Nucleus</keyword>
<gene>
    <name evidence="2" type="ORF">THASP1DRAFT_16801</name>
</gene>
<dbReference type="GO" id="GO:0016480">
    <property type="term" value="P:negative regulation of transcription by RNA polymerase III"/>
    <property type="evidence" value="ECO:0007669"/>
    <property type="project" value="UniProtKB-UniRule"/>
</dbReference>
<comment type="similarity">
    <text evidence="1">Belongs to the MAF1 family.</text>
</comment>
<protein>
    <recommendedName>
        <fullName evidence="1">Repressor of RNA polymerase III transcription MAF1</fullName>
    </recommendedName>
</protein>
<evidence type="ECO:0000313" key="3">
    <source>
        <dbReference type="Proteomes" id="UP000271241"/>
    </source>
</evidence>
<dbReference type="PIRSF" id="PIRSF037240">
    <property type="entry name" value="RNA_polIII_Trep_MAF1"/>
    <property type="match status" value="1"/>
</dbReference>
<evidence type="ECO:0000313" key="2">
    <source>
        <dbReference type="EMBL" id="RKP07612.1"/>
    </source>
</evidence>
<name>A0A4P9XP36_9FUNG</name>
<dbReference type="GO" id="GO:0000994">
    <property type="term" value="F:RNA polymerase III core binding"/>
    <property type="evidence" value="ECO:0007669"/>
    <property type="project" value="TreeGrafter"/>
</dbReference>
<keyword evidence="3" id="KW-1185">Reference proteome</keyword>
<keyword evidence="1" id="KW-0678">Repressor</keyword>